<evidence type="ECO:0000313" key="3">
    <source>
        <dbReference type="Proteomes" id="UP001238540"/>
    </source>
</evidence>
<comment type="similarity">
    <text evidence="1">Belongs to the enoyl-CoA hydratase/isomerase family.</text>
</comment>
<reference evidence="3" key="1">
    <citation type="journal article" date="2019" name="Int. J. Syst. Evol. Microbiol.">
        <title>The Global Catalogue of Microorganisms (GCM) 10K type strain sequencing project: providing services to taxonomists for standard genome sequencing and annotation.</title>
        <authorList>
            <consortium name="The Broad Institute Genomics Platform"/>
            <consortium name="The Broad Institute Genome Sequencing Center for Infectious Disease"/>
            <person name="Wu L."/>
            <person name="Ma J."/>
        </authorList>
    </citation>
    <scope>NUCLEOTIDE SEQUENCE [LARGE SCALE GENOMIC DNA]</scope>
    <source>
        <strain evidence="3">CECT 7398</strain>
    </source>
</reference>
<accession>A0ABT8BYX9</accession>
<dbReference type="RefSeq" id="WP_170882684.1">
    <property type="nucleotide sequence ID" value="NZ_JABEYA020000005.1"/>
</dbReference>
<dbReference type="Pfam" id="PF00378">
    <property type="entry name" value="ECH_1"/>
    <property type="match status" value="1"/>
</dbReference>
<dbReference type="PANTHER" id="PTHR42964:SF1">
    <property type="entry name" value="POLYKETIDE BIOSYNTHESIS ENOYL-COA HYDRATASE PKSH-RELATED"/>
    <property type="match status" value="1"/>
</dbReference>
<dbReference type="SUPFAM" id="SSF52096">
    <property type="entry name" value="ClpP/crotonase"/>
    <property type="match status" value="1"/>
</dbReference>
<dbReference type="InterPro" id="IPR051683">
    <property type="entry name" value="Enoyl-CoA_Hydratase/Isomerase"/>
</dbReference>
<comment type="caution">
    <text evidence="2">The sequence shown here is derived from an EMBL/GenBank/DDBJ whole genome shotgun (WGS) entry which is preliminary data.</text>
</comment>
<keyword evidence="3" id="KW-1185">Reference proteome</keyword>
<dbReference type="EMBL" id="JAUFQC010000027">
    <property type="protein sequence ID" value="MDN3611554.1"/>
    <property type="molecule type" value="Genomic_DNA"/>
</dbReference>
<name>A0ABT8BYX9_9VIBR</name>
<dbReference type="Proteomes" id="UP001238540">
    <property type="component" value="Unassembled WGS sequence"/>
</dbReference>
<dbReference type="CDD" id="cd06558">
    <property type="entry name" value="crotonase-like"/>
    <property type="match status" value="1"/>
</dbReference>
<proteinExistence type="inferred from homology"/>
<dbReference type="InterPro" id="IPR029045">
    <property type="entry name" value="ClpP/crotonase-like_dom_sf"/>
</dbReference>
<dbReference type="PANTHER" id="PTHR42964">
    <property type="entry name" value="ENOYL-COA HYDRATASE"/>
    <property type="match status" value="1"/>
</dbReference>
<dbReference type="InterPro" id="IPR014748">
    <property type="entry name" value="Enoyl-CoA_hydra_C"/>
</dbReference>
<evidence type="ECO:0000313" key="2">
    <source>
        <dbReference type="EMBL" id="MDN3611554.1"/>
    </source>
</evidence>
<organism evidence="2 3">
    <name type="scientific">Vibrio ostreicida</name>
    <dbReference type="NCBI Taxonomy" id="526588"/>
    <lineage>
        <taxon>Bacteria</taxon>
        <taxon>Pseudomonadati</taxon>
        <taxon>Pseudomonadota</taxon>
        <taxon>Gammaproteobacteria</taxon>
        <taxon>Vibrionales</taxon>
        <taxon>Vibrionaceae</taxon>
        <taxon>Vibrio</taxon>
    </lineage>
</organism>
<gene>
    <name evidence="2" type="ORF">QWZ16_18305</name>
</gene>
<evidence type="ECO:0000256" key="1">
    <source>
        <dbReference type="ARBA" id="ARBA00005254"/>
    </source>
</evidence>
<dbReference type="Gene3D" id="3.90.226.10">
    <property type="entry name" value="2-enoyl-CoA Hydratase, Chain A, domain 1"/>
    <property type="match status" value="1"/>
</dbReference>
<protein>
    <submittedName>
        <fullName evidence="2">Enoyl-CoA hydratase-related protein</fullName>
    </submittedName>
</protein>
<dbReference type="InterPro" id="IPR001753">
    <property type="entry name" value="Enoyl-CoA_hydra/iso"/>
</dbReference>
<dbReference type="Gene3D" id="1.10.12.10">
    <property type="entry name" value="Lyase 2-enoyl-coa Hydratase, Chain A, domain 2"/>
    <property type="match status" value="1"/>
</dbReference>
<sequence>MIEQTDTEYVTVDLDAQGVATLVIDRPNKHNAFNAEVIESLIGTIERLSQDTQVRCLVLRGAGKHFSTGADLAWMQSMASKSERVNQADASRLAHLMHCLDHFPHPTLALVHGCAFGGALGLICCCDIVIAEPSARFCLSEVKLGLVPATIGPYVQRTIGARQARRYMLTAETFNGDTARDLGLIHHLVEDGQATHTANDTIAQFLANSPAAMTRTKGMIHRCHAAEIDHNLRQYTSELIAEVRVSPQGQEGLEAFFNKRPPNWHRGGEQ</sequence>